<proteinExistence type="predicted"/>
<dbReference type="PANTHER" id="PTHR43308:SF5">
    <property type="entry name" value="S-LAYER PROTEIN _ PEPTIDOGLYCAN ENDO-BETA-N-ACETYLGLUCOSAMINIDASE"/>
    <property type="match status" value="1"/>
</dbReference>
<dbReference type="Pfam" id="PF00395">
    <property type="entry name" value="SLH"/>
    <property type="match status" value="1"/>
</dbReference>
<sequence>MVEGVDAQTFVPDGYITRTEFAVMLLRTQQIEISNESSAMPFSDKESVPEWARLAIQTAVAKGVLDGYEDGTLRPQQTVSRAEMAAMVSKAMKWEK</sequence>
<keyword evidence="3" id="KW-1185">Reference proteome</keyword>
<evidence type="ECO:0000259" key="1">
    <source>
        <dbReference type="PROSITE" id="PS51272"/>
    </source>
</evidence>
<accession>A0ABX0JJ58</accession>
<dbReference type="PANTHER" id="PTHR43308">
    <property type="entry name" value="OUTER MEMBRANE PROTEIN ALPHA-RELATED"/>
    <property type="match status" value="1"/>
</dbReference>
<gene>
    <name evidence="2" type="ORF">G9U52_38240</name>
</gene>
<name>A0ABX0JJ58_9BACL</name>
<evidence type="ECO:0000313" key="2">
    <source>
        <dbReference type="EMBL" id="NHN35530.1"/>
    </source>
</evidence>
<dbReference type="PROSITE" id="PS51272">
    <property type="entry name" value="SLH"/>
    <property type="match status" value="1"/>
</dbReference>
<dbReference type="EMBL" id="JAAOIW010000042">
    <property type="protein sequence ID" value="NHN35530.1"/>
    <property type="molecule type" value="Genomic_DNA"/>
</dbReference>
<evidence type="ECO:0000313" key="3">
    <source>
        <dbReference type="Proteomes" id="UP001165962"/>
    </source>
</evidence>
<feature type="domain" description="SLH" evidence="1">
    <location>
        <begin position="39"/>
        <end position="96"/>
    </location>
</feature>
<organism evidence="2 3">
    <name type="scientific">Paenibacillus agricola</name>
    <dbReference type="NCBI Taxonomy" id="2716264"/>
    <lineage>
        <taxon>Bacteria</taxon>
        <taxon>Bacillati</taxon>
        <taxon>Bacillota</taxon>
        <taxon>Bacilli</taxon>
        <taxon>Bacillales</taxon>
        <taxon>Paenibacillaceae</taxon>
        <taxon>Paenibacillus</taxon>
    </lineage>
</organism>
<protein>
    <submittedName>
        <fullName evidence="2">S-layer homology domain-containing protein</fullName>
    </submittedName>
</protein>
<comment type="caution">
    <text evidence="2">The sequence shown here is derived from an EMBL/GenBank/DDBJ whole genome shotgun (WGS) entry which is preliminary data.</text>
</comment>
<dbReference type="InterPro" id="IPR051465">
    <property type="entry name" value="Cell_Envelope_Struct_Comp"/>
</dbReference>
<dbReference type="Proteomes" id="UP001165962">
    <property type="component" value="Unassembled WGS sequence"/>
</dbReference>
<dbReference type="InterPro" id="IPR001119">
    <property type="entry name" value="SLH_dom"/>
</dbReference>
<reference evidence="2" key="1">
    <citation type="submission" date="2020-03" db="EMBL/GenBank/DDBJ databases">
        <title>Draft sequencing of Paenibacilllus sp. S3N08.</title>
        <authorList>
            <person name="Kim D.-U."/>
        </authorList>
    </citation>
    <scope>NUCLEOTIDE SEQUENCE</scope>
    <source>
        <strain evidence="2">S3N08</strain>
    </source>
</reference>